<comment type="similarity">
    <text evidence="3">Belongs to the RRG8 family.</text>
</comment>
<dbReference type="Proteomes" id="UP000243052">
    <property type="component" value="Chromosome iv"/>
</dbReference>
<evidence type="ECO:0000313" key="6">
    <source>
        <dbReference type="EMBL" id="AMD20690.1"/>
    </source>
</evidence>
<protein>
    <recommendedName>
        <fullName evidence="4">Required for respiratory growth protein 8, mitochondrial</fullName>
    </recommendedName>
</protein>
<accession>A0A0X8HSM1</accession>
<dbReference type="Pfam" id="PF17068">
    <property type="entry name" value="RRG8"/>
    <property type="match status" value="1"/>
</dbReference>
<evidence type="ECO:0000256" key="4">
    <source>
        <dbReference type="ARBA" id="ARBA00013944"/>
    </source>
</evidence>
<keyword evidence="7" id="KW-1185">Reference proteome</keyword>
<dbReference type="GO" id="GO:0005739">
    <property type="term" value="C:mitochondrion"/>
    <property type="evidence" value="ECO:0007669"/>
    <property type="project" value="UniProtKB-SubCell"/>
</dbReference>
<keyword evidence="5" id="KW-0496">Mitochondrion</keyword>
<evidence type="ECO:0000256" key="1">
    <source>
        <dbReference type="ARBA" id="ARBA00003548"/>
    </source>
</evidence>
<evidence type="ECO:0000313" key="7">
    <source>
        <dbReference type="Proteomes" id="UP000243052"/>
    </source>
</evidence>
<evidence type="ECO:0000256" key="3">
    <source>
        <dbReference type="ARBA" id="ARBA00006716"/>
    </source>
</evidence>
<gene>
    <name evidence="6" type="ORF">AW171_hschr42595</name>
</gene>
<dbReference type="EMBL" id="CP014244">
    <property type="protein sequence ID" value="AMD20690.1"/>
    <property type="molecule type" value="Genomic_DNA"/>
</dbReference>
<dbReference type="AlphaFoldDB" id="A0A0X8HSM1"/>
<organism evidence="6 7">
    <name type="scientific">Eremothecium sinecaudum</name>
    <dbReference type="NCBI Taxonomy" id="45286"/>
    <lineage>
        <taxon>Eukaryota</taxon>
        <taxon>Fungi</taxon>
        <taxon>Dikarya</taxon>
        <taxon>Ascomycota</taxon>
        <taxon>Saccharomycotina</taxon>
        <taxon>Saccharomycetes</taxon>
        <taxon>Saccharomycetales</taxon>
        <taxon>Saccharomycetaceae</taxon>
        <taxon>Eremothecium</taxon>
    </lineage>
</organism>
<evidence type="ECO:0000256" key="5">
    <source>
        <dbReference type="ARBA" id="ARBA00023128"/>
    </source>
</evidence>
<dbReference type="InterPro" id="IPR031415">
    <property type="entry name" value="Rrg8"/>
</dbReference>
<dbReference type="RefSeq" id="XP_017987686.1">
    <property type="nucleotide sequence ID" value="XM_018131736.1"/>
</dbReference>
<evidence type="ECO:0000256" key="2">
    <source>
        <dbReference type="ARBA" id="ARBA00004173"/>
    </source>
</evidence>
<proteinExistence type="inferred from homology"/>
<sequence length="288" mass="33044">MSTPRPQLKDIIVKCVGRKELAPRRSVKPKMLVTESPLVKDFHKWSGKQRRLFYSQEDVDHDPRLGLMTNWNLTSNFFAGLLKSPIRLDKHSRAKVPRDLLIKLKMEELPPNEEGKLIKITPTFSDAKSLQSSYVSASSQVLENIFFRVLLPKSINGSAMRYYDKKEILSDKAALVDEFRESSLKLITEGLTALLNDQQSAAYKDLEDWDILVTYDTSNPNDIEIRKCQNLKNKPTIIMFNLKVLENKDLEDMFSSRVKNPHGGIVLKLLKNKILLNCMYKLIAFSSN</sequence>
<comment type="function">
    <text evidence="1">Required for respiratory activity and maintenance and expression of the mitochondrial genome.</text>
</comment>
<dbReference type="GeneID" id="28723948"/>
<name>A0A0X8HSM1_9SACH</name>
<dbReference type="STRING" id="45286.A0A0X8HSM1"/>
<reference evidence="6 7" key="1">
    <citation type="submission" date="2016-01" db="EMBL/GenBank/DDBJ databases">
        <title>Genome sequence of the yeast Holleya sinecauda.</title>
        <authorList>
            <person name="Dietrich F.S."/>
        </authorList>
    </citation>
    <scope>NUCLEOTIDE SEQUENCE [LARGE SCALE GENOMIC DNA]</scope>
    <source>
        <strain evidence="6 7">ATCC 58844</strain>
    </source>
</reference>
<dbReference type="OrthoDB" id="4035333at2759"/>
<comment type="subcellular location">
    <subcellularLocation>
        <location evidence="2">Mitochondrion</location>
    </subcellularLocation>
</comment>